<proteinExistence type="predicted"/>
<dbReference type="RefSeq" id="WP_379558783.1">
    <property type="nucleotide sequence ID" value="NZ_JBHTJS010000043.1"/>
</dbReference>
<name>A0ABW3KIT7_9GAMM</name>
<protein>
    <submittedName>
        <fullName evidence="1">Uncharacterized protein</fullName>
    </submittedName>
</protein>
<sequence length="68" mass="8132">MQAKQLLNKYQQINSDTLKMNEAVNDLNTLSRWGFDEHGRRLEQRIREQLDNERRQAFDRQLTQTLAG</sequence>
<evidence type="ECO:0000313" key="1">
    <source>
        <dbReference type="EMBL" id="MFD1008805.1"/>
    </source>
</evidence>
<organism evidence="1 2">
    <name type="scientific">Oceanisphaera ostreae</name>
    <dbReference type="NCBI Taxonomy" id="914151"/>
    <lineage>
        <taxon>Bacteria</taxon>
        <taxon>Pseudomonadati</taxon>
        <taxon>Pseudomonadota</taxon>
        <taxon>Gammaproteobacteria</taxon>
        <taxon>Aeromonadales</taxon>
        <taxon>Aeromonadaceae</taxon>
        <taxon>Oceanisphaera</taxon>
    </lineage>
</organism>
<comment type="caution">
    <text evidence="1">The sequence shown here is derived from an EMBL/GenBank/DDBJ whole genome shotgun (WGS) entry which is preliminary data.</text>
</comment>
<accession>A0ABW3KIT7</accession>
<keyword evidence="2" id="KW-1185">Reference proteome</keyword>
<gene>
    <name evidence="1" type="ORF">ACFQ1C_11620</name>
</gene>
<evidence type="ECO:0000313" key="2">
    <source>
        <dbReference type="Proteomes" id="UP001597048"/>
    </source>
</evidence>
<reference evidence="2" key="1">
    <citation type="journal article" date="2019" name="Int. J. Syst. Evol. Microbiol.">
        <title>The Global Catalogue of Microorganisms (GCM) 10K type strain sequencing project: providing services to taxonomists for standard genome sequencing and annotation.</title>
        <authorList>
            <consortium name="The Broad Institute Genomics Platform"/>
            <consortium name="The Broad Institute Genome Sequencing Center for Infectious Disease"/>
            <person name="Wu L."/>
            <person name="Ma J."/>
        </authorList>
    </citation>
    <scope>NUCLEOTIDE SEQUENCE [LARGE SCALE GENOMIC DNA]</scope>
    <source>
        <strain evidence="2">CCUG 60525</strain>
    </source>
</reference>
<dbReference type="EMBL" id="JBHTJS010000043">
    <property type="protein sequence ID" value="MFD1008805.1"/>
    <property type="molecule type" value="Genomic_DNA"/>
</dbReference>
<dbReference type="Proteomes" id="UP001597048">
    <property type="component" value="Unassembled WGS sequence"/>
</dbReference>